<protein>
    <submittedName>
        <fullName evidence="1">Uncharacterized protein</fullName>
    </submittedName>
</protein>
<reference evidence="1 2" key="1">
    <citation type="submission" date="2021-06" db="EMBL/GenBank/DDBJ databases">
        <authorList>
            <person name="Palmer J.M."/>
        </authorList>
    </citation>
    <scope>NUCLEOTIDE SEQUENCE [LARGE SCALE GENOMIC DNA]</scope>
    <source>
        <strain evidence="1 2">AS_MEX2019</strain>
        <tissue evidence="1">Muscle</tissue>
    </source>
</reference>
<proteinExistence type="predicted"/>
<dbReference type="InterPro" id="IPR031591">
    <property type="entry name" value="CCDC106"/>
</dbReference>
<gene>
    <name evidence="1" type="ORF">AMECASPLE_014364</name>
</gene>
<keyword evidence="2" id="KW-1185">Reference proteome</keyword>
<organism evidence="1 2">
    <name type="scientific">Ameca splendens</name>
    <dbReference type="NCBI Taxonomy" id="208324"/>
    <lineage>
        <taxon>Eukaryota</taxon>
        <taxon>Metazoa</taxon>
        <taxon>Chordata</taxon>
        <taxon>Craniata</taxon>
        <taxon>Vertebrata</taxon>
        <taxon>Euteleostomi</taxon>
        <taxon>Actinopterygii</taxon>
        <taxon>Neopterygii</taxon>
        <taxon>Teleostei</taxon>
        <taxon>Neoteleostei</taxon>
        <taxon>Acanthomorphata</taxon>
        <taxon>Ovalentaria</taxon>
        <taxon>Atherinomorphae</taxon>
        <taxon>Cyprinodontiformes</taxon>
        <taxon>Goodeidae</taxon>
        <taxon>Ameca</taxon>
    </lineage>
</organism>
<dbReference type="Pfam" id="PF15794">
    <property type="entry name" value="CCDC106"/>
    <property type="match status" value="1"/>
</dbReference>
<comment type="caution">
    <text evidence="1">The sequence shown here is derived from an EMBL/GenBank/DDBJ whole genome shotgun (WGS) entry which is preliminary data.</text>
</comment>
<evidence type="ECO:0000313" key="1">
    <source>
        <dbReference type="EMBL" id="MEQ2287606.1"/>
    </source>
</evidence>
<dbReference type="EMBL" id="JAHRIP010019782">
    <property type="protein sequence ID" value="MEQ2287606.1"/>
    <property type="molecule type" value="Genomic_DNA"/>
</dbReference>
<dbReference type="Proteomes" id="UP001469553">
    <property type="component" value="Unassembled WGS sequence"/>
</dbReference>
<name>A0ABV0Y1L2_9TELE</name>
<sequence>MRHHSAVIIQWESRTELLSSRWQHFVWPGCAYCSSAIYTERHHSHTWIGHYRVQTLTPLRIFGMCWRKICAAARLYQTLPSPMQHLGDDNTIVIAAPIAELSIVAPSKQKEVLKKYNSQVKLSVFVAQCAFAIKEDPETELLVKNYKASGKLLPFKLK</sequence>
<accession>A0ABV0Y1L2</accession>
<evidence type="ECO:0000313" key="2">
    <source>
        <dbReference type="Proteomes" id="UP001469553"/>
    </source>
</evidence>